<evidence type="ECO:0000313" key="4">
    <source>
        <dbReference type="EMBL" id="KAF9530521.1"/>
    </source>
</evidence>
<dbReference type="GO" id="GO:0052689">
    <property type="term" value="F:carboxylic ester hydrolase activity"/>
    <property type="evidence" value="ECO:0007669"/>
    <property type="project" value="TreeGrafter"/>
</dbReference>
<proteinExistence type="inferred from homology"/>
<keyword evidence="4" id="KW-0378">Hydrolase</keyword>
<dbReference type="InterPro" id="IPR050565">
    <property type="entry name" value="LYPA1-2/EST-like"/>
</dbReference>
<feature type="non-terminal residue" evidence="4">
    <location>
        <position position="260"/>
    </location>
</feature>
<dbReference type="InterPro" id="IPR029058">
    <property type="entry name" value="AB_hydrolase_fold"/>
</dbReference>
<dbReference type="EMBL" id="MU157839">
    <property type="protein sequence ID" value="KAF9530521.1"/>
    <property type="molecule type" value="Genomic_DNA"/>
</dbReference>
<dbReference type="SUPFAM" id="SSF53474">
    <property type="entry name" value="alpha/beta-Hydrolases"/>
    <property type="match status" value="1"/>
</dbReference>
<evidence type="ECO:0000256" key="1">
    <source>
        <dbReference type="ARBA" id="ARBA00006499"/>
    </source>
</evidence>
<evidence type="ECO:0000256" key="2">
    <source>
        <dbReference type="SAM" id="MobiDB-lite"/>
    </source>
</evidence>
<dbReference type="InterPro" id="IPR003140">
    <property type="entry name" value="PLipase/COase/thioEstase"/>
</dbReference>
<feature type="region of interest" description="Disordered" evidence="2">
    <location>
        <begin position="1"/>
        <end position="21"/>
    </location>
</feature>
<dbReference type="Gene3D" id="3.40.50.1820">
    <property type="entry name" value="alpha/beta hydrolase"/>
    <property type="match status" value="1"/>
</dbReference>
<gene>
    <name evidence="4" type="ORF">CPB83DRAFT_732415</name>
</gene>
<sequence>MTEVHLHESQASSLPRVKPTPKASNIPGTFFYSPSDDGTDENLLILLHGLGDTHVPFSKLGKSLKLPQTAVLSLRAPQQVPFLYEDAWQWYPSFDTLGEMIPNPNPTPALQFLTKVVDHLTTHCKWPLNRIHLFGFAQGGSVAVEFTLERWKVSRASSGTTTPDSQAFASVVSVAGPLLTYPTLSTKCPTPLLIVHRSSGETSIPSKDINAFKKGFENITEHKMKGPKEGMPASREDWEPIMKFWSERLERRKVEGLYDI</sequence>
<evidence type="ECO:0000313" key="5">
    <source>
        <dbReference type="Proteomes" id="UP000807306"/>
    </source>
</evidence>
<comment type="similarity">
    <text evidence="1">Belongs to the AB hydrolase superfamily. AB hydrolase 2 family.</text>
</comment>
<evidence type="ECO:0000259" key="3">
    <source>
        <dbReference type="Pfam" id="PF02230"/>
    </source>
</evidence>
<dbReference type="Pfam" id="PF02230">
    <property type="entry name" value="Abhydrolase_2"/>
    <property type="match status" value="1"/>
</dbReference>
<dbReference type="OrthoDB" id="437457at2759"/>
<keyword evidence="5" id="KW-1185">Reference proteome</keyword>
<dbReference type="PANTHER" id="PTHR10655:SF67">
    <property type="entry name" value="PHOSPHOLIPASE_CARBOXYLESTERASE SUPERFAMILY (AFU_ORTHOLOGUE AFUA_5G09340)"/>
    <property type="match status" value="1"/>
</dbReference>
<name>A0A9P6JRR7_9AGAR</name>
<dbReference type="GO" id="GO:0005737">
    <property type="term" value="C:cytoplasm"/>
    <property type="evidence" value="ECO:0007669"/>
    <property type="project" value="TreeGrafter"/>
</dbReference>
<reference evidence="4" key="1">
    <citation type="submission" date="2020-11" db="EMBL/GenBank/DDBJ databases">
        <authorList>
            <consortium name="DOE Joint Genome Institute"/>
            <person name="Ahrendt S."/>
            <person name="Riley R."/>
            <person name="Andreopoulos W."/>
            <person name="Labutti K."/>
            <person name="Pangilinan J."/>
            <person name="Ruiz-Duenas F.J."/>
            <person name="Barrasa J.M."/>
            <person name="Sanchez-Garcia M."/>
            <person name="Camarero S."/>
            <person name="Miyauchi S."/>
            <person name="Serrano A."/>
            <person name="Linde D."/>
            <person name="Babiker R."/>
            <person name="Drula E."/>
            <person name="Ayuso-Fernandez I."/>
            <person name="Pacheco R."/>
            <person name="Padilla G."/>
            <person name="Ferreira P."/>
            <person name="Barriuso J."/>
            <person name="Kellner H."/>
            <person name="Castanera R."/>
            <person name="Alfaro M."/>
            <person name="Ramirez L."/>
            <person name="Pisabarro A.G."/>
            <person name="Kuo A."/>
            <person name="Tritt A."/>
            <person name="Lipzen A."/>
            <person name="He G."/>
            <person name="Yan M."/>
            <person name="Ng V."/>
            <person name="Cullen D."/>
            <person name="Martin F."/>
            <person name="Rosso M.-N."/>
            <person name="Henrissat B."/>
            <person name="Hibbett D."/>
            <person name="Martinez A.T."/>
            <person name="Grigoriev I.V."/>
        </authorList>
    </citation>
    <scope>NUCLEOTIDE SEQUENCE</scope>
    <source>
        <strain evidence="4">CBS 506.95</strain>
    </source>
</reference>
<dbReference type="Proteomes" id="UP000807306">
    <property type="component" value="Unassembled WGS sequence"/>
</dbReference>
<organism evidence="4 5">
    <name type="scientific">Crepidotus variabilis</name>
    <dbReference type="NCBI Taxonomy" id="179855"/>
    <lineage>
        <taxon>Eukaryota</taxon>
        <taxon>Fungi</taxon>
        <taxon>Dikarya</taxon>
        <taxon>Basidiomycota</taxon>
        <taxon>Agaricomycotina</taxon>
        <taxon>Agaricomycetes</taxon>
        <taxon>Agaricomycetidae</taxon>
        <taxon>Agaricales</taxon>
        <taxon>Agaricineae</taxon>
        <taxon>Crepidotaceae</taxon>
        <taxon>Crepidotus</taxon>
    </lineage>
</organism>
<dbReference type="AlphaFoldDB" id="A0A9P6JRR7"/>
<dbReference type="PANTHER" id="PTHR10655">
    <property type="entry name" value="LYSOPHOSPHOLIPASE-RELATED"/>
    <property type="match status" value="1"/>
</dbReference>
<accession>A0A9P6JRR7</accession>
<comment type="caution">
    <text evidence="4">The sequence shown here is derived from an EMBL/GenBank/DDBJ whole genome shotgun (WGS) entry which is preliminary data.</text>
</comment>
<protein>
    <submittedName>
        <fullName evidence="4">Alpha/Beta hydrolase protein</fullName>
    </submittedName>
</protein>
<dbReference type="GO" id="GO:0008474">
    <property type="term" value="F:palmitoyl-(protein) hydrolase activity"/>
    <property type="evidence" value="ECO:0007669"/>
    <property type="project" value="TreeGrafter"/>
</dbReference>
<feature type="domain" description="Phospholipase/carboxylesterase/thioesterase" evidence="3">
    <location>
        <begin position="39"/>
        <end position="155"/>
    </location>
</feature>